<dbReference type="AlphaFoldDB" id="A0A4Y7PWE5"/>
<accession>A0A4Y7PWE5</accession>
<dbReference type="InterPro" id="IPR036047">
    <property type="entry name" value="F-box-like_dom_sf"/>
</dbReference>
<dbReference type="SUPFAM" id="SSF81383">
    <property type="entry name" value="F-box domain"/>
    <property type="match status" value="1"/>
</dbReference>
<evidence type="ECO:0000313" key="3">
    <source>
        <dbReference type="Proteomes" id="UP000294933"/>
    </source>
</evidence>
<proteinExistence type="predicted"/>
<evidence type="ECO:0000259" key="1">
    <source>
        <dbReference type="PROSITE" id="PS50181"/>
    </source>
</evidence>
<dbReference type="Proteomes" id="UP000294933">
    <property type="component" value="Unassembled WGS sequence"/>
</dbReference>
<name>A0A4Y7PWE5_9AGAM</name>
<dbReference type="Pfam" id="PF12937">
    <property type="entry name" value="F-box-like"/>
    <property type="match status" value="1"/>
</dbReference>
<dbReference type="EMBL" id="ML170194">
    <property type="protein sequence ID" value="TDL19723.1"/>
    <property type="molecule type" value="Genomic_DNA"/>
</dbReference>
<sequence length="383" mass="42797">MARFSALPSDVLAIIFQELSLGDLLSVRQVCKTIHEAISTDKLLWMSIFKCYVIDGGKCVILYRRPLSLLGAAAVESWTRNAYVLEKAYLSTSSLSVYCFKTGIRAVTWVKIIRGRWCLAASSNISESRLTLWDISPPHHQICAEIFLPGPIMDGEIEDLNSEIIIAVSVGSKTYSQRNLMYLLDRERYVQILTVGTSAGVPQILKLKVIPGADHIMCLRGSYLGVAVLDRDDSNPIVLDWKRDTQWVLKPSVPITSLREMDDRTPCLAMTMWNSFVVVAFGAQLRVYTNPESHGAGCELLFTHSVMLYIVEVRFVNNESVAVSFPDTVQRTGATRLQVFFKKSSGEYYTQALDAKGQLQGRAVECDIPKPQVDKPTPTKCCR</sequence>
<dbReference type="VEuPathDB" id="FungiDB:BD410DRAFT_841880"/>
<evidence type="ECO:0000313" key="2">
    <source>
        <dbReference type="EMBL" id="TDL19723.1"/>
    </source>
</evidence>
<organism evidence="2 3">
    <name type="scientific">Rickenella mellea</name>
    <dbReference type="NCBI Taxonomy" id="50990"/>
    <lineage>
        <taxon>Eukaryota</taxon>
        <taxon>Fungi</taxon>
        <taxon>Dikarya</taxon>
        <taxon>Basidiomycota</taxon>
        <taxon>Agaricomycotina</taxon>
        <taxon>Agaricomycetes</taxon>
        <taxon>Hymenochaetales</taxon>
        <taxon>Rickenellaceae</taxon>
        <taxon>Rickenella</taxon>
    </lineage>
</organism>
<gene>
    <name evidence="2" type="ORF">BD410DRAFT_841880</name>
</gene>
<dbReference type="OrthoDB" id="2786194at2759"/>
<protein>
    <recommendedName>
        <fullName evidence="1">F-box domain-containing protein</fullName>
    </recommendedName>
</protein>
<keyword evidence="3" id="KW-1185">Reference proteome</keyword>
<dbReference type="PROSITE" id="PS50181">
    <property type="entry name" value="FBOX"/>
    <property type="match status" value="1"/>
</dbReference>
<dbReference type="Gene3D" id="1.20.1280.50">
    <property type="match status" value="1"/>
</dbReference>
<dbReference type="SMART" id="SM00256">
    <property type="entry name" value="FBOX"/>
    <property type="match status" value="1"/>
</dbReference>
<dbReference type="InterPro" id="IPR001810">
    <property type="entry name" value="F-box_dom"/>
</dbReference>
<reference evidence="2 3" key="1">
    <citation type="submission" date="2018-06" db="EMBL/GenBank/DDBJ databases">
        <title>A transcriptomic atlas of mushroom development highlights an independent origin of complex multicellularity.</title>
        <authorList>
            <consortium name="DOE Joint Genome Institute"/>
            <person name="Krizsan K."/>
            <person name="Almasi E."/>
            <person name="Merenyi Z."/>
            <person name="Sahu N."/>
            <person name="Viragh M."/>
            <person name="Koszo T."/>
            <person name="Mondo S."/>
            <person name="Kiss B."/>
            <person name="Balint B."/>
            <person name="Kues U."/>
            <person name="Barry K."/>
            <person name="Hegedus J.C."/>
            <person name="Henrissat B."/>
            <person name="Johnson J."/>
            <person name="Lipzen A."/>
            <person name="Ohm R."/>
            <person name="Nagy I."/>
            <person name="Pangilinan J."/>
            <person name="Yan J."/>
            <person name="Xiong Y."/>
            <person name="Grigoriev I.V."/>
            <person name="Hibbett D.S."/>
            <person name="Nagy L.G."/>
        </authorList>
    </citation>
    <scope>NUCLEOTIDE SEQUENCE [LARGE SCALE GENOMIC DNA]</scope>
    <source>
        <strain evidence="2 3">SZMC22713</strain>
    </source>
</reference>
<feature type="domain" description="F-box" evidence="1">
    <location>
        <begin position="1"/>
        <end position="48"/>
    </location>
</feature>